<dbReference type="VEuPathDB" id="FungiDB:HZS61_014081"/>
<dbReference type="InterPro" id="IPR001087">
    <property type="entry name" value="GDSL"/>
</dbReference>
<dbReference type="CDD" id="cd01833">
    <property type="entry name" value="XynB_like"/>
    <property type="match status" value="1"/>
</dbReference>
<dbReference type="Proteomes" id="UP000285084">
    <property type="component" value="Unassembled WGS sequence"/>
</dbReference>
<evidence type="ECO:0000313" key="2">
    <source>
        <dbReference type="Proteomes" id="UP000285084"/>
    </source>
</evidence>
<dbReference type="VEuPathDB" id="FungiDB:FOZG_00819"/>
<dbReference type="Gene3D" id="3.40.50.1110">
    <property type="entry name" value="SGNH hydrolase"/>
    <property type="match status" value="1"/>
</dbReference>
<dbReference type="VEuPathDB" id="FungiDB:FOC1_g10005308"/>
<dbReference type="PANTHER" id="PTHR30383:SF5">
    <property type="entry name" value="SGNH HYDROLASE-TYPE ESTERASE DOMAIN-CONTAINING PROTEIN"/>
    <property type="match status" value="1"/>
</dbReference>
<reference evidence="1 2" key="1">
    <citation type="journal article" date="2018" name="Sci. Rep.">
        <title>Characterisation of pathogen-specific regions and novel effector candidates in Fusarium oxysporum f. sp. cepae.</title>
        <authorList>
            <person name="Armitage A.D."/>
            <person name="Taylor A."/>
            <person name="Sobczyk M.K."/>
            <person name="Baxter L."/>
            <person name="Greenfield B.P."/>
            <person name="Bates H.J."/>
            <person name="Wilson F."/>
            <person name="Jackson A.C."/>
            <person name="Ott S."/>
            <person name="Harrison R.J."/>
            <person name="Clarkson J.P."/>
        </authorList>
    </citation>
    <scope>NUCLEOTIDE SEQUENCE [LARGE SCALE GENOMIC DNA]</scope>
    <source>
        <strain evidence="1 2">Fo_A13</strain>
    </source>
</reference>
<accession>A0A420P0V0</accession>
<dbReference type="SUPFAM" id="SSF52266">
    <property type="entry name" value="SGNH hydrolase"/>
    <property type="match status" value="1"/>
</dbReference>
<dbReference type="GO" id="GO:0004622">
    <property type="term" value="F:phosphatidylcholine lysophospholipase activity"/>
    <property type="evidence" value="ECO:0007669"/>
    <property type="project" value="TreeGrafter"/>
</dbReference>
<name>A0A420P0V0_FUSOX</name>
<dbReference type="InterPro" id="IPR036514">
    <property type="entry name" value="SGNH_hydro_sf"/>
</dbReference>
<proteinExistence type="predicted"/>
<gene>
    <name evidence="1" type="ORF">BFJ69_g1103</name>
</gene>
<dbReference type="VEuPathDB" id="FungiDB:FOC4_g10015417"/>
<dbReference type="AlphaFoldDB" id="A0A420P0V0"/>
<sequence>MEESKVTPEPLLDTSVAQCPINPSGNIVLKYKEIESGEIVKKGTELRILPVSGSITVGYLSDRKGGDGNGYRGQLKKDFLVVFAGTESSGTMAGGYYAAWSGKTIQYISDHVDSSLKQSPNIIFLAAGTNDMNPNHGISKEGNDPKGAADRLGKLIDKIVKACPDSTILVAMIINTCDERQSPATKEFQKFIPGVVKSRHDDGKHVLAVDFTTFKTSDLQDCIHPTNDGYKLMGDYWYSFIHQIPASWIKKPVGPDPNGGDGTNGGIDKYIPAPDWEKSPIQVTSKKTVAGAAKYTTGGEDKYVTCNGNPWYKGTGKIAQGGVGKNGD</sequence>
<dbReference type="InterPro" id="IPR051532">
    <property type="entry name" value="Ester_Hydrolysis_Enzymes"/>
</dbReference>
<organism evidence="1 2">
    <name type="scientific">Fusarium oxysporum</name>
    <name type="common">Fusarium vascular wilt</name>
    <dbReference type="NCBI Taxonomy" id="5507"/>
    <lineage>
        <taxon>Eukaryota</taxon>
        <taxon>Fungi</taxon>
        <taxon>Dikarya</taxon>
        <taxon>Ascomycota</taxon>
        <taxon>Pezizomycotina</taxon>
        <taxon>Sordariomycetes</taxon>
        <taxon>Hypocreomycetidae</taxon>
        <taxon>Hypocreales</taxon>
        <taxon>Nectriaceae</taxon>
        <taxon>Fusarium</taxon>
        <taxon>Fusarium oxysporum species complex</taxon>
    </lineage>
</organism>
<evidence type="ECO:0000313" key="1">
    <source>
        <dbReference type="EMBL" id="RKK86150.1"/>
    </source>
</evidence>
<dbReference type="VEuPathDB" id="FungiDB:FOXG_00166"/>
<dbReference type="Pfam" id="PF00657">
    <property type="entry name" value="Lipase_GDSL"/>
    <property type="match status" value="1"/>
</dbReference>
<dbReference type="EMBL" id="MRCX01000005">
    <property type="protein sequence ID" value="RKK86150.1"/>
    <property type="molecule type" value="Genomic_DNA"/>
</dbReference>
<dbReference type="PANTHER" id="PTHR30383">
    <property type="entry name" value="THIOESTERASE 1/PROTEASE 1/LYSOPHOSPHOLIPASE L1"/>
    <property type="match status" value="1"/>
</dbReference>
<protein>
    <submittedName>
        <fullName evidence="1">Uncharacterized protein</fullName>
    </submittedName>
</protein>
<dbReference type="VEuPathDB" id="FungiDB:FOIG_00638"/>
<dbReference type="VEuPathDB" id="FungiDB:FOMG_00822"/>
<comment type="caution">
    <text evidence="1">The sequence shown here is derived from an EMBL/GenBank/DDBJ whole genome shotgun (WGS) entry which is preliminary data.</text>
</comment>